<dbReference type="Proteomes" id="UP000679725">
    <property type="component" value="Unassembled WGS sequence"/>
</dbReference>
<dbReference type="PROSITE" id="PS51257">
    <property type="entry name" value="PROKAR_LIPOPROTEIN"/>
    <property type="match status" value="1"/>
</dbReference>
<reference evidence="1 2" key="1">
    <citation type="submission" date="2021-04" db="EMBL/GenBank/DDBJ databases">
        <authorList>
            <person name="Rodrigo-Torres L."/>
            <person name="Arahal R. D."/>
            <person name="Lucena T."/>
        </authorList>
    </citation>
    <scope>NUCLEOTIDE SEQUENCE [LARGE SCALE GENOMIC DNA]</scope>
    <source>
        <strain evidence="1 2">CECT 9623</strain>
    </source>
</reference>
<accession>A0ABM8UTZ6</accession>
<dbReference type="EMBL" id="CAJRAU010000005">
    <property type="protein sequence ID" value="CAG5071820.1"/>
    <property type="molecule type" value="Genomic_DNA"/>
</dbReference>
<gene>
    <name evidence="1" type="ORF">DYBT9623_03804</name>
</gene>
<evidence type="ECO:0008006" key="3">
    <source>
        <dbReference type="Google" id="ProtNLM"/>
    </source>
</evidence>
<evidence type="ECO:0000313" key="1">
    <source>
        <dbReference type="EMBL" id="CAG5071820.1"/>
    </source>
</evidence>
<evidence type="ECO:0000313" key="2">
    <source>
        <dbReference type="Proteomes" id="UP000679725"/>
    </source>
</evidence>
<sequence length="197" mass="22278">MKLIIRLLLLLLSQYSLVGCYKISPLPIGPSIGYFKIDLNGKDWNKTYNNAYQTVESALIPYSGAYPCIEDHLDVFTELFSPEGYLRQSLYLTKIPKTVGTSKIIAAPAFHCDETDPVYSELYTITQDGDVVGDVYQPLEGADNYLHVEIYNSKTGEIKGTFQMTMVKTRDGGTPALPDTLRFTNGRFHTRFIRDYH</sequence>
<proteinExistence type="predicted"/>
<keyword evidence="2" id="KW-1185">Reference proteome</keyword>
<dbReference type="RefSeq" id="WP_215235096.1">
    <property type="nucleotide sequence ID" value="NZ_CAJRAU010000005.1"/>
</dbReference>
<name>A0ABM8UTZ6_9BACT</name>
<comment type="caution">
    <text evidence="1">The sequence shown here is derived from an EMBL/GenBank/DDBJ whole genome shotgun (WGS) entry which is preliminary data.</text>
</comment>
<protein>
    <recommendedName>
        <fullName evidence="3">Lipoprotein</fullName>
    </recommendedName>
</protein>
<organism evidence="1 2">
    <name type="scientific">Dyadobacter linearis</name>
    <dbReference type="NCBI Taxonomy" id="2823330"/>
    <lineage>
        <taxon>Bacteria</taxon>
        <taxon>Pseudomonadati</taxon>
        <taxon>Bacteroidota</taxon>
        <taxon>Cytophagia</taxon>
        <taxon>Cytophagales</taxon>
        <taxon>Spirosomataceae</taxon>
        <taxon>Dyadobacter</taxon>
    </lineage>
</organism>